<sequence>MEQMTSMCDMVGQFIQKKEEEKRIEEEQAAKDRYWKIPVCYDDDDDEESSIPLKDIISELPPCVAITPDSPKTNSLIMEDEHLDTIPETESDELIKSSVEDLVQIPSESKDSFEDFTSSDESFSEEDVPNENFKIFSNPLFDLDEEITSTKVDQIDDEVLENTNSIPPGIEYLCFNAKSDLLESLLHRDTSINDSQKIDSLLDEFAGELTLPHSIPPGIDDVNLDPEGDILFLESLLYDNSSPRPPEEFNSENPTESFSPSPIPVEDSDSLMEEIDIFLDDDDSIPPGIENDDFDSEDDDNSTSRPEFESFHFDYPDSGNSTIDVVERNPRGCA</sequence>
<protein>
    <submittedName>
        <fullName evidence="2">Uncharacterized protein</fullName>
    </submittedName>
</protein>
<evidence type="ECO:0000313" key="3">
    <source>
        <dbReference type="Proteomes" id="UP001151760"/>
    </source>
</evidence>
<feature type="compositionally biased region" description="Polar residues" evidence="1">
    <location>
        <begin position="251"/>
        <end position="260"/>
    </location>
</feature>
<accession>A0ABQ5ELS3</accession>
<proteinExistence type="predicted"/>
<feature type="compositionally biased region" description="Acidic residues" evidence="1">
    <location>
        <begin position="280"/>
        <end position="301"/>
    </location>
</feature>
<feature type="compositionally biased region" description="Basic and acidic residues" evidence="1">
    <location>
        <begin position="306"/>
        <end position="315"/>
    </location>
</feature>
<reference evidence="2" key="1">
    <citation type="journal article" date="2022" name="Int. J. Mol. Sci.">
        <title>Draft Genome of Tanacetum Coccineum: Genomic Comparison of Closely Related Tanacetum-Family Plants.</title>
        <authorList>
            <person name="Yamashiro T."/>
            <person name="Shiraishi A."/>
            <person name="Nakayama K."/>
            <person name="Satake H."/>
        </authorList>
    </citation>
    <scope>NUCLEOTIDE SEQUENCE</scope>
</reference>
<dbReference type="Proteomes" id="UP001151760">
    <property type="component" value="Unassembled WGS sequence"/>
</dbReference>
<keyword evidence="3" id="KW-1185">Reference proteome</keyword>
<feature type="compositionally biased region" description="Basic and acidic residues" evidence="1">
    <location>
        <begin position="325"/>
        <end position="334"/>
    </location>
</feature>
<dbReference type="EMBL" id="BQNB010016444">
    <property type="protein sequence ID" value="GJT51874.1"/>
    <property type="molecule type" value="Genomic_DNA"/>
</dbReference>
<organism evidence="2 3">
    <name type="scientific">Tanacetum coccineum</name>
    <dbReference type="NCBI Taxonomy" id="301880"/>
    <lineage>
        <taxon>Eukaryota</taxon>
        <taxon>Viridiplantae</taxon>
        <taxon>Streptophyta</taxon>
        <taxon>Embryophyta</taxon>
        <taxon>Tracheophyta</taxon>
        <taxon>Spermatophyta</taxon>
        <taxon>Magnoliopsida</taxon>
        <taxon>eudicotyledons</taxon>
        <taxon>Gunneridae</taxon>
        <taxon>Pentapetalae</taxon>
        <taxon>asterids</taxon>
        <taxon>campanulids</taxon>
        <taxon>Asterales</taxon>
        <taxon>Asteraceae</taxon>
        <taxon>Asteroideae</taxon>
        <taxon>Anthemideae</taxon>
        <taxon>Anthemidinae</taxon>
        <taxon>Tanacetum</taxon>
    </lineage>
</organism>
<comment type="caution">
    <text evidence="2">The sequence shown here is derived from an EMBL/GenBank/DDBJ whole genome shotgun (WGS) entry which is preliminary data.</text>
</comment>
<evidence type="ECO:0000313" key="2">
    <source>
        <dbReference type="EMBL" id="GJT51874.1"/>
    </source>
</evidence>
<feature type="region of interest" description="Disordered" evidence="1">
    <location>
        <begin position="280"/>
        <end position="334"/>
    </location>
</feature>
<evidence type="ECO:0000256" key="1">
    <source>
        <dbReference type="SAM" id="MobiDB-lite"/>
    </source>
</evidence>
<reference evidence="2" key="2">
    <citation type="submission" date="2022-01" db="EMBL/GenBank/DDBJ databases">
        <authorList>
            <person name="Yamashiro T."/>
            <person name="Shiraishi A."/>
            <person name="Satake H."/>
            <person name="Nakayama K."/>
        </authorList>
    </citation>
    <scope>NUCLEOTIDE SEQUENCE</scope>
</reference>
<feature type="region of interest" description="Disordered" evidence="1">
    <location>
        <begin position="241"/>
        <end position="267"/>
    </location>
</feature>
<name>A0ABQ5ELS3_9ASTR</name>
<gene>
    <name evidence="2" type="ORF">Tco_0978031</name>
</gene>